<evidence type="ECO:0000259" key="6">
    <source>
        <dbReference type="Pfam" id="PF13439"/>
    </source>
</evidence>
<keyword evidence="3 7" id="KW-0808">Transferase</keyword>
<proteinExistence type="predicted"/>
<dbReference type="Pfam" id="PF00534">
    <property type="entry name" value="Glycos_transf_1"/>
    <property type="match status" value="1"/>
</dbReference>
<comment type="caution">
    <text evidence="7">The sequence shown here is derived from an EMBL/GenBank/DDBJ whole genome shotgun (WGS) entry which is preliminary data.</text>
</comment>
<evidence type="ECO:0000256" key="4">
    <source>
        <dbReference type="SAM" id="MobiDB-lite"/>
    </source>
</evidence>
<name>A0ABU2LJA1_9ACTN</name>
<dbReference type="CDD" id="cd03820">
    <property type="entry name" value="GT4_AmsD-like"/>
    <property type="match status" value="1"/>
</dbReference>
<dbReference type="SUPFAM" id="SSF53756">
    <property type="entry name" value="UDP-Glycosyltransferase/glycogen phosphorylase"/>
    <property type="match status" value="1"/>
</dbReference>
<feature type="domain" description="Glycosyl transferase family 1" evidence="5">
    <location>
        <begin position="197"/>
        <end position="353"/>
    </location>
</feature>
<evidence type="ECO:0000256" key="3">
    <source>
        <dbReference type="ARBA" id="ARBA00022679"/>
    </source>
</evidence>
<dbReference type="Gene3D" id="3.40.50.2000">
    <property type="entry name" value="Glycogen Phosphorylase B"/>
    <property type="match status" value="2"/>
</dbReference>
<dbReference type="PANTHER" id="PTHR12526:SF627">
    <property type="entry name" value="D-RHAMNOSYLTRANSFERASE WBPZ"/>
    <property type="match status" value="1"/>
</dbReference>
<reference evidence="8" key="1">
    <citation type="submission" date="2023-07" db="EMBL/GenBank/DDBJ databases">
        <title>30 novel species of actinomycetes from the DSMZ collection.</title>
        <authorList>
            <person name="Nouioui I."/>
        </authorList>
    </citation>
    <scope>NUCLEOTIDE SEQUENCE [LARGE SCALE GENOMIC DNA]</scope>
    <source>
        <strain evidence="8">DSM 44918</strain>
    </source>
</reference>
<evidence type="ECO:0000256" key="2">
    <source>
        <dbReference type="ARBA" id="ARBA00022676"/>
    </source>
</evidence>
<protein>
    <recommendedName>
        <fullName evidence="1">D-inositol 3-phosphate glycosyltransferase</fullName>
    </recommendedName>
</protein>
<sequence>MRITFLLNNAYGIGGTIRSVANLSGGLAARGHRVRVTSLYRHRDTTSFAFDPRVPIETLIDQRPGSRDLALPEASAPSELLPHWRDGVSLLSDRRMADHLASLDADVVISTRPTLSHYLGSFGAGRPYLRVGQEHSTLGTRKRAARDLQLAAVPLLDAFAPVSAADADAYRAALPAVAERIVRIPNSSIPPAVAPSTGDSRVIVAAGRLVDQKRYDRLLDAFARLTDEFPDWRLRIYGRGPLRGELRARIEKLGLWDRARLMGAVSPIETEWAKGSIAAVTSWWESFGLTIVEAMACGVPVVSTDCPTGPAEIITPGRDGLLVPEDGGPEAIARGLRTLMADDALRRRMGEAALETAGRYTPDVVAQRYEELFARLRPEAARAGLGGRLRGLLGRRGPRPRAGALSTTPEPGRGPAAHAVARRDGGLVVHVAPAARGDLVLRLRGAARRTEVRVPLDREGRAVVARDAHDLAEGRWDAFLAATGLGRPRRIAARLVEQAALVTARPTVGAGGVSAWIPYTTKDGNLTLRVWRRPAHAEVESVEVTEEATTVTVTPLPATTEVRGAVARPGEGEPLALPVERGGDGRPRVVLRHELASRLAAADSWLLQLTVPEGPPVPLARLAGDTADRRRTGAHPTVSRDGVDLRLAFTFDNELTLVTTPSGTNA</sequence>
<dbReference type="GO" id="GO:0016757">
    <property type="term" value="F:glycosyltransferase activity"/>
    <property type="evidence" value="ECO:0007669"/>
    <property type="project" value="UniProtKB-KW"/>
</dbReference>
<evidence type="ECO:0000259" key="5">
    <source>
        <dbReference type="Pfam" id="PF00534"/>
    </source>
</evidence>
<dbReference type="InterPro" id="IPR001296">
    <property type="entry name" value="Glyco_trans_1"/>
</dbReference>
<dbReference type="Proteomes" id="UP001183420">
    <property type="component" value="Unassembled WGS sequence"/>
</dbReference>
<evidence type="ECO:0000313" key="8">
    <source>
        <dbReference type="Proteomes" id="UP001183420"/>
    </source>
</evidence>
<feature type="domain" description="Glycosyltransferase subfamily 4-like N-terminal" evidence="6">
    <location>
        <begin position="13"/>
        <end position="186"/>
    </location>
</feature>
<keyword evidence="8" id="KW-1185">Reference proteome</keyword>
<evidence type="ECO:0000313" key="7">
    <source>
        <dbReference type="EMBL" id="MDT0317611.1"/>
    </source>
</evidence>
<dbReference type="EMBL" id="JAVREM010000003">
    <property type="protein sequence ID" value="MDT0317611.1"/>
    <property type="molecule type" value="Genomic_DNA"/>
</dbReference>
<dbReference type="RefSeq" id="WP_311595713.1">
    <property type="nucleotide sequence ID" value="NZ_JAVREM010000003.1"/>
</dbReference>
<accession>A0ABU2LJA1</accession>
<feature type="region of interest" description="Disordered" evidence="4">
    <location>
        <begin position="391"/>
        <end position="418"/>
    </location>
</feature>
<dbReference type="InterPro" id="IPR028098">
    <property type="entry name" value="Glyco_trans_4-like_N"/>
</dbReference>
<keyword evidence="2 7" id="KW-0328">Glycosyltransferase</keyword>
<gene>
    <name evidence="7" type="ORF">RNC47_04560</name>
</gene>
<dbReference type="PANTHER" id="PTHR12526">
    <property type="entry name" value="GLYCOSYLTRANSFERASE"/>
    <property type="match status" value="1"/>
</dbReference>
<dbReference type="Pfam" id="PF13439">
    <property type="entry name" value="Glyco_transf_4"/>
    <property type="match status" value="1"/>
</dbReference>
<evidence type="ECO:0000256" key="1">
    <source>
        <dbReference type="ARBA" id="ARBA00021292"/>
    </source>
</evidence>
<organism evidence="7 8">
    <name type="scientific">Streptomyces millisiae</name>
    <dbReference type="NCBI Taxonomy" id="3075542"/>
    <lineage>
        <taxon>Bacteria</taxon>
        <taxon>Bacillati</taxon>
        <taxon>Actinomycetota</taxon>
        <taxon>Actinomycetes</taxon>
        <taxon>Kitasatosporales</taxon>
        <taxon>Streptomycetaceae</taxon>
        <taxon>Streptomyces</taxon>
    </lineage>
</organism>